<sequence>MSKNVFLETWKLDSLFKGFGDSLELLELMAQTKLGIEECTERIIALNLSTGQSNEKLIAIVLRDMGCIQNAVSQISSFIVCLLAEKPANQKAISLQGQISSIKADHSSLVQRFQKKVAEMEPSLWNTLINTESLQDYRFILEEWRENANSGLSVEEEKLISNLMVDGYHAWNDLYRSIINNLRVTIDVDDREQEFSIGQATNLRSRTDQTIRKNAFIALENTWTNQQETMARILNHITGFRLQVDQKRGKSNSLEQSLKDNRMSEATLRAMWQVVARHKPAFVDYLDHKAQLDGHDQMPSYDFWAPYSEKKTSIDYQNGAEFLLEQFRQFGPELEGFARTAFKKGWVEAENRPGKSALAFCAGFPLSEESRVFLTFDGSMTSLLTLAHELGHAFHNHSLKSVAPLNQKYGMSTAETASTFAEMIVLDAAIEQAEDRNEKLQLLDEKIKRSVMNFMNLHSRFLFEERLYEARKQGMVSADRLNRMMEDALNEAYAGSMSHLPVHSWISTPHFYITSSPFYNFPYTFGYLFAVSIYAKAKEQGKDFEKNYLALLRDSGSMNVEDLAMKHLGEDITQESFWEKGMALCLKDVEEFIRLSSKSLVSQ</sequence>
<dbReference type="InterPro" id="IPR042088">
    <property type="entry name" value="OligoPept_F_C"/>
</dbReference>
<dbReference type="CDD" id="cd09607">
    <property type="entry name" value="M3B_PepF"/>
    <property type="match status" value="1"/>
</dbReference>
<organism evidence="10 11">
    <name type="scientific">Planococcus halotolerans</name>
    <dbReference type="NCBI Taxonomy" id="2233542"/>
    <lineage>
        <taxon>Bacteria</taxon>
        <taxon>Bacillati</taxon>
        <taxon>Bacillota</taxon>
        <taxon>Bacilli</taxon>
        <taxon>Bacillales</taxon>
        <taxon>Caryophanaceae</taxon>
        <taxon>Planococcus</taxon>
    </lineage>
</organism>
<dbReference type="GO" id="GO:0004222">
    <property type="term" value="F:metalloendopeptidase activity"/>
    <property type="evidence" value="ECO:0007669"/>
    <property type="project" value="InterPro"/>
</dbReference>
<proteinExistence type="inferred from homology"/>
<dbReference type="EMBL" id="QLZR01000001">
    <property type="protein sequence ID" value="RAZ81363.1"/>
    <property type="molecule type" value="Genomic_DNA"/>
</dbReference>
<keyword evidence="4 6" id="KW-0862">Zinc</keyword>
<dbReference type="InterPro" id="IPR034006">
    <property type="entry name" value="M3B_PepF_2"/>
</dbReference>
<comment type="caution">
    <text evidence="10">The sequence shown here is derived from an EMBL/GenBank/DDBJ whole genome shotgun (WGS) entry which is preliminary data.</text>
</comment>
<reference evidence="10 11" key="1">
    <citation type="submission" date="2018-06" db="EMBL/GenBank/DDBJ databases">
        <title>The draft genome sequences of strains SCU63 and S1.</title>
        <authorList>
            <person name="Gan L."/>
        </authorList>
    </citation>
    <scope>NUCLEOTIDE SEQUENCE [LARGE SCALE GENOMIC DNA]</scope>
    <source>
        <strain evidence="10 11">SCU63</strain>
    </source>
</reference>
<keyword evidence="5 6" id="KW-0482">Metalloprotease</keyword>
<dbReference type="GO" id="GO:0046872">
    <property type="term" value="F:metal ion binding"/>
    <property type="evidence" value="ECO:0007669"/>
    <property type="project" value="UniProtKB-UniRule"/>
</dbReference>
<dbReference type="AlphaFoldDB" id="A0A365L7K4"/>
<evidence type="ECO:0000256" key="2">
    <source>
        <dbReference type="ARBA" id="ARBA00022723"/>
    </source>
</evidence>
<dbReference type="InterPro" id="IPR001567">
    <property type="entry name" value="Pept_M3A_M3B_dom"/>
</dbReference>
<comment type="similarity">
    <text evidence="6">Belongs to the peptidase M3 family.</text>
</comment>
<dbReference type="NCBIfam" id="TIGR02290">
    <property type="entry name" value="M3_fam_3"/>
    <property type="match status" value="1"/>
</dbReference>
<dbReference type="Gene3D" id="1.20.140.70">
    <property type="entry name" value="Oligopeptidase f, N-terminal domain"/>
    <property type="match status" value="1"/>
</dbReference>
<evidence type="ECO:0000256" key="7">
    <source>
        <dbReference type="SAM" id="Coils"/>
    </source>
</evidence>
<keyword evidence="10" id="KW-0418">Kinase</keyword>
<feature type="domain" description="Peptidase M3A/M3B catalytic" evidence="8">
    <location>
        <begin position="204"/>
        <end position="583"/>
    </location>
</feature>
<dbReference type="InterPro" id="IPR011977">
    <property type="entry name" value="Pept_M3B_clade3"/>
</dbReference>
<evidence type="ECO:0000256" key="4">
    <source>
        <dbReference type="ARBA" id="ARBA00022833"/>
    </source>
</evidence>
<feature type="coiled-coil region" evidence="7">
    <location>
        <begin position="423"/>
        <end position="450"/>
    </location>
</feature>
<protein>
    <submittedName>
        <fullName evidence="10">Pantothenate kinase</fullName>
    </submittedName>
</protein>
<dbReference type="GO" id="GO:0006508">
    <property type="term" value="P:proteolysis"/>
    <property type="evidence" value="ECO:0007669"/>
    <property type="project" value="UniProtKB-KW"/>
</dbReference>
<comment type="cofactor">
    <cofactor evidence="6">
        <name>Zn(2+)</name>
        <dbReference type="ChEBI" id="CHEBI:29105"/>
    </cofactor>
    <text evidence="6">Binds 1 zinc ion.</text>
</comment>
<dbReference type="InterPro" id="IPR001333">
    <property type="entry name" value="Peptidase_M32_Taq"/>
</dbReference>
<dbReference type="GO" id="GO:0016301">
    <property type="term" value="F:kinase activity"/>
    <property type="evidence" value="ECO:0007669"/>
    <property type="project" value="UniProtKB-KW"/>
</dbReference>
<dbReference type="SUPFAM" id="SSF55486">
    <property type="entry name" value="Metalloproteases ('zincins'), catalytic domain"/>
    <property type="match status" value="1"/>
</dbReference>
<keyword evidence="1 6" id="KW-0645">Protease</keyword>
<accession>A0A365L7K4</accession>
<name>A0A365L7K4_9BACL</name>
<evidence type="ECO:0000256" key="1">
    <source>
        <dbReference type="ARBA" id="ARBA00022670"/>
    </source>
</evidence>
<evidence type="ECO:0000313" key="10">
    <source>
        <dbReference type="EMBL" id="RAZ81363.1"/>
    </source>
</evidence>
<evidence type="ECO:0000256" key="3">
    <source>
        <dbReference type="ARBA" id="ARBA00022801"/>
    </source>
</evidence>
<keyword evidence="10" id="KW-0808">Transferase</keyword>
<keyword evidence="11" id="KW-1185">Reference proteome</keyword>
<evidence type="ECO:0000256" key="5">
    <source>
        <dbReference type="ARBA" id="ARBA00023049"/>
    </source>
</evidence>
<dbReference type="InterPro" id="IPR013647">
    <property type="entry name" value="OligopepF_N_dom"/>
</dbReference>
<evidence type="ECO:0000259" key="9">
    <source>
        <dbReference type="Pfam" id="PF08439"/>
    </source>
</evidence>
<keyword evidence="2 6" id="KW-0479">Metal-binding</keyword>
<keyword evidence="7" id="KW-0175">Coiled coil</keyword>
<evidence type="ECO:0000313" key="11">
    <source>
        <dbReference type="Proteomes" id="UP000251002"/>
    </source>
</evidence>
<dbReference type="PANTHER" id="PTHR34217">
    <property type="entry name" value="METAL-DEPENDENT CARBOXYPEPTIDASE"/>
    <property type="match status" value="1"/>
</dbReference>
<dbReference type="Proteomes" id="UP000251002">
    <property type="component" value="Unassembled WGS sequence"/>
</dbReference>
<evidence type="ECO:0000259" key="8">
    <source>
        <dbReference type="Pfam" id="PF01432"/>
    </source>
</evidence>
<keyword evidence="3 6" id="KW-0378">Hydrolase</keyword>
<evidence type="ECO:0000256" key="6">
    <source>
        <dbReference type="RuleBase" id="RU003435"/>
    </source>
</evidence>
<gene>
    <name evidence="10" type="ORF">DP120_03525</name>
</gene>
<feature type="domain" description="Oligopeptidase F N-terminal" evidence="9">
    <location>
        <begin position="120"/>
        <end position="179"/>
    </location>
</feature>
<dbReference type="Pfam" id="PF08439">
    <property type="entry name" value="Peptidase_M3_N"/>
    <property type="match status" value="1"/>
</dbReference>
<dbReference type="Pfam" id="PF01432">
    <property type="entry name" value="Peptidase_M3"/>
    <property type="match status" value="1"/>
</dbReference>
<dbReference type="Gene3D" id="1.10.1370.20">
    <property type="entry name" value="Oligoendopeptidase f, C-terminal domain"/>
    <property type="match status" value="1"/>
</dbReference>
<dbReference type="PANTHER" id="PTHR34217:SF1">
    <property type="entry name" value="CARBOXYPEPTIDASE 1"/>
    <property type="match status" value="1"/>
</dbReference>
<dbReference type="RefSeq" id="WP_112221860.1">
    <property type="nucleotide sequence ID" value="NZ_CP196859.1"/>
</dbReference>
<dbReference type="GO" id="GO:0004181">
    <property type="term" value="F:metallocarboxypeptidase activity"/>
    <property type="evidence" value="ECO:0007669"/>
    <property type="project" value="InterPro"/>
</dbReference>